<evidence type="ECO:0000313" key="3">
    <source>
        <dbReference type="EMBL" id="RUA23257.1"/>
    </source>
</evidence>
<evidence type="ECO:0000259" key="2">
    <source>
        <dbReference type="Pfam" id="PF00496"/>
    </source>
</evidence>
<accession>A0A3S0QGE0</accession>
<dbReference type="PANTHER" id="PTHR30290">
    <property type="entry name" value="PERIPLASMIC BINDING COMPONENT OF ABC TRANSPORTER"/>
    <property type="match status" value="1"/>
</dbReference>
<dbReference type="GO" id="GO:0030288">
    <property type="term" value="C:outer membrane-bounded periplasmic space"/>
    <property type="evidence" value="ECO:0007669"/>
    <property type="project" value="TreeGrafter"/>
</dbReference>
<feature type="domain" description="Solute-binding protein family 5" evidence="2">
    <location>
        <begin position="73"/>
        <end position="210"/>
    </location>
</feature>
<keyword evidence="1" id="KW-0732">Signal</keyword>
<protein>
    <recommendedName>
        <fullName evidence="2">Solute-binding protein family 5 domain-containing protein</fullName>
    </recommendedName>
</protein>
<dbReference type="EMBL" id="RXHI01000001">
    <property type="protein sequence ID" value="RUA23257.1"/>
    <property type="molecule type" value="Genomic_DNA"/>
</dbReference>
<sequence>MAWRSMTTPPLPTDFTHFPHVIRGSPRGGSLTRAAVGSSFDSTFIIRGTPAAGGSAIYDTSARGNPTAVQRYGLLAEGLRLDPERHWIEFDLRPEAHFHDGEPVTAADVVYSFDLLIEGRQSHSIPSYYAEVASVEAVDERTVRFTFDSNESRELPALIVGQFRSCPSTTGPSVISAARRWHLIRSGLRIAEVDPGRRIVYERDPDYWGRDFRSTADATISIAWSTITIAIATSPGRPSRPASSTTPCPCRHLGHRLRLSRLPRRSGHATHGS</sequence>
<proteinExistence type="predicted"/>
<dbReference type="AlphaFoldDB" id="A0A3S0QGE0"/>
<reference evidence="3" key="1">
    <citation type="submission" date="2018-12" db="EMBL/GenBank/DDBJ databases">
        <authorList>
            <person name="Jadhav K."/>
            <person name="Kushwaha B."/>
            <person name="Jadhav I."/>
        </authorList>
    </citation>
    <scope>NUCLEOTIDE SEQUENCE [LARGE SCALE GENOMIC DNA]</scope>
    <source>
        <strain evidence="3">SBS 10</strain>
    </source>
</reference>
<dbReference type="GO" id="GO:1904680">
    <property type="term" value="F:peptide transmembrane transporter activity"/>
    <property type="evidence" value="ECO:0007669"/>
    <property type="project" value="TreeGrafter"/>
</dbReference>
<gene>
    <name evidence="3" type="ORF">DSL92_00450</name>
</gene>
<dbReference type="Gene3D" id="3.40.190.10">
    <property type="entry name" value="Periplasmic binding protein-like II"/>
    <property type="match status" value="1"/>
</dbReference>
<dbReference type="PANTHER" id="PTHR30290:SF64">
    <property type="entry name" value="ABC TRANSPORTER PERIPLASMIC BINDING PROTEIN"/>
    <property type="match status" value="1"/>
</dbReference>
<dbReference type="Pfam" id="PF00496">
    <property type="entry name" value="SBP_bac_5"/>
    <property type="match status" value="1"/>
</dbReference>
<dbReference type="InterPro" id="IPR000914">
    <property type="entry name" value="SBP_5_dom"/>
</dbReference>
<comment type="caution">
    <text evidence="3">The sequence shown here is derived from an EMBL/GenBank/DDBJ whole genome shotgun (WGS) entry which is preliminary data.</text>
</comment>
<dbReference type="SUPFAM" id="SSF53850">
    <property type="entry name" value="Periplasmic binding protein-like II"/>
    <property type="match status" value="1"/>
</dbReference>
<dbReference type="InterPro" id="IPR039424">
    <property type="entry name" value="SBP_5"/>
</dbReference>
<name>A0A3S0QGE0_9GAMM</name>
<dbReference type="GO" id="GO:0042884">
    <property type="term" value="P:microcin transport"/>
    <property type="evidence" value="ECO:0007669"/>
    <property type="project" value="TreeGrafter"/>
</dbReference>
<organism evidence="3">
    <name type="scientific">Billgrantia gudaonensis</name>
    <dbReference type="NCBI Taxonomy" id="376427"/>
    <lineage>
        <taxon>Bacteria</taxon>
        <taxon>Pseudomonadati</taxon>
        <taxon>Pseudomonadota</taxon>
        <taxon>Gammaproteobacteria</taxon>
        <taxon>Oceanospirillales</taxon>
        <taxon>Halomonadaceae</taxon>
        <taxon>Billgrantia</taxon>
    </lineage>
</organism>
<evidence type="ECO:0000256" key="1">
    <source>
        <dbReference type="ARBA" id="ARBA00022729"/>
    </source>
</evidence>
<dbReference type="GO" id="GO:0015833">
    <property type="term" value="P:peptide transport"/>
    <property type="evidence" value="ECO:0007669"/>
    <property type="project" value="TreeGrafter"/>
</dbReference>